<accession>A0A2P4YPH6</accession>
<evidence type="ECO:0000313" key="1">
    <source>
        <dbReference type="EMBL" id="POM79659.1"/>
    </source>
</evidence>
<reference evidence="1 2" key="1">
    <citation type="journal article" date="2017" name="Genome Biol. Evol.">
        <title>Phytophthora megakarya and P. palmivora, closely related causal agents of cacao black pod rot, underwent increases in genome sizes and gene numbers by different mechanisms.</title>
        <authorList>
            <person name="Ali S.S."/>
            <person name="Shao J."/>
            <person name="Lary D.J."/>
            <person name="Kronmiller B."/>
            <person name="Shen D."/>
            <person name="Strem M.D."/>
            <person name="Amoako-Attah I."/>
            <person name="Akrofi A.Y."/>
            <person name="Begoude B.A."/>
            <person name="Ten Hoopen G.M."/>
            <person name="Coulibaly K."/>
            <person name="Kebe B.I."/>
            <person name="Melnick R.L."/>
            <person name="Guiltinan M.J."/>
            <person name="Tyler B.M."/>
            <person name="Meinhardt L.W."/>
            <person name="Bailey B.A."/>
        </authorList>
    </citation>
    <scope>NUCLEOTIDE SEQUENCE [LARGE SCALE GENOMIC DNA]</scope>
    <source>
        <strain evidence="2">sbr112.9</strain>
    </source>
</reference>
<comment type="caution">
    <text evidence="1">The sequence shown here is derived from an EMBL/GenBank/DDBJ whole genome shotgun (WGS) entry which is preliminary data.</text>
</comment>
<dbReference type="Proteomes" id="UP000237271">
    <property type="component" value="Unassembled WGS sequence"/>
</dbReference>
<name>A0A2P4YPH6_9STRA</name>
<sequence length="121" mass="13780">MCTTYDREEHVTMYVLDVFLQATPRGLPTTSSSRVRDLVKSGMFPSRFPSRGRVAMAMGLHNYVVRLREERLETFVNMLLRAAKDISYRSGCTPCSRFEAVSKLLSDFLTEPHLRTAGSAW</sequence>
<protein>
    <submittedName>
        <fullName evidence="1">Uncharacterized protein</fullName>
    </submittedName>
</protein>
<keyword evidence="2" id="KW-1185">Reference proteome</keyword>
<proteinExistence type="predicted"/>
<organism evidence="1 2">
    <name type="scientific">Phytophthora palmivora</name>
    <dbReference type="NCBI Taxonomy" id="4796"/>
    <lineage>
        <taxon>Eukaryota</taxon>
        <taxon>Sar</taxon>
        <taxon>Stramenopiles</taxon>
        <taxon>Oomycota</taxon>
        <taxon>Peronosporomycetes</taxon>
        <taxon>Peronosporales</taxon>
        <taxon>Peronosporaceae</taxon>
        <taxon>Phytophthora</taxon>
    </lineage>
</organism>
<evidence type="ECO:0000313" key="2">
    <source>
        <dbReference type="Proteomes" id="UP000237271"/>
    </source>
</evidence>
<dbReference type="AlphaFoldDB" id="A0A2P4YPH6"/>
<dbReference type="OrthoDB" id="110705at2759"/>
<dbReference type="EMBL" id="NCKW01001182">
    <property type="protein sequence ID" value="POM79659.1"/>
    <property type="molecule type" value="Genomic_DNA"/>
</dbReference>
<gene>
    <name evidence="1" type="ORF">PHPALM_2613</name>
</gene>